<evidence type="ECO:0000259" key="5">
    <source>
        <dbReference type="PROSITE" id="PS51078"/>
    </source>
</evidence>
<name>A0A368JZQ3_9HYPH</name>
<proteinExistence type="predicted"/>
<dbReference type="PANTHER" id="PTHR30136">
    <property type="entry name" value="HELIX-TURN-HELIX TRANSCRIPTIONAL REGULATOR, ICLR FAMILY"/>
    <property type="match status" value="1"/>
</dbReference>
<accession>A0A368JZQ3</accession>
<dbReference type="SUPFAM" id="SSF55781">
    <property type="entry name" value="GAF domain-like"/>
    <property type="match status" value="1"/>
</dbReference>
<dbReference type="Gene3D" id="1.10.10.10">
    <property type="entry name" value="Winged helix-like DNA-binding domain superfamily/Winged helix DNA-binding domain"/>
    <property type="match status" value="1"/>
</dbReference>
<keyword evidence="7" id="KW-1185">Reference proteome</keyword>
<dbReference type="SUPFAM" id="SSF46785">
    <property type="entry name" value="Winged helix' DNA-binding domain"/>
    <property type="match status" value="1"/>
</dbReference>
<dbReference type="RefSeq" id="WP_114442704.1">
    <property type="nucleotide sequence ID" value="NZ_QOZG01000017.1"/>
</dbReference>
<evidence type="ECO:0000256" key="3">
    <source>
        <dbReference type="ARBA" id="ARBA00023163"/>
    </source>
</evidence>
<evidence type="ECO:0000313" key="6">
    <source>
        <dbReference type="EMBL" id="RCS21683.1"/>
    </source>
</evidence>
<dbReference type="OrthoDB" id="31778at2"/>
<organism evidence="6 7">
    <name type="scientific">Phyllobacterium salinisoli</name>
    <dbReference type="NCBI Taxonomy" id="1899321"/>
    <lineage>
        <taxon>Bacteria</taxon>
        <taxon>Pseudomonadati</taxon>
        <taxon>Pseudomonadota</taxon>
        <taxon>Alphaproteobacteria</taxon>
        <taxon>Hyphomicrobiales</taxon>
        <taxon>Phyllobacteriaceae</taxon>
        <taxon>Phyllobacterium</taxon>
    </lineage>
</organism>
<dbReference type="PROSITE" id="PS51078">
    <property type="entry name" value="ICLR_ED"/>
    <property type="match status" value="1"/>
</dbReference>
<dbReference type="InterPro" id="IPR029016">
    <property type="entry name" value="GAF-like_dom_sf"/>
</dbReference>
<dbReference type="InterPro" id="IPR014757">
    <property type="entry name" value="Tscrpt_reg_IclR_C"/>
</dbReference>
<dbReference type="InterPro" id="IPR036390">
    <property type="entry name" value="WH_DNA-bd_sf"/>
</dbReference>
<feature type="domain" description="IclR-ED" evidence="5">
    <location>
        <begin position="61"/>
        <end position="249"/>
    </location>
</feature>
<dbReference type="GO" id="GO:0045892">
    <property type="term" value="P:negative regulation of DNA-templated transcription"/>
    <property type="evidence" value="ECO:0007669"/>
    <property type="project" value="TreeGrafter"/>
</dbReference>
<dbReference type="PANTHER" id="PTHR30136:SF24">
    <property type="entry name" value="HTH-TYPE TRANSCRIPTIONAL REPRESSOR ALLR"/>
    <property type="match status" value="1"/>
</dbReference>
<dbReference type="AlphaFoldDB" id="A0A368JZQ3"/>
<keyword evidence="3" id="KW-0804">Transcription</keyword>
<evidence type="ECO:0000313" key="7">
    <source>
        <dbReference type="Proteomes" id="UP000253420"/>
    </source>
</evidence>
<feature type="domain" description="HTH iclR-type" evidence="4">
    <location>
        <begin position="6"/>
        <end position="67"/>
    </location>
</feature>
<dbReference type="InterPro" id="IPR005471">
    <property type="entry name" value="Tscrpt_reg_IclR_N"/>
</dbReference>
<dbReference type="Gene3D" id="3.30.450.40">
    <property type="match status" value="1"/>
</dbReference>
<dbReference type="EMBL" id="QOZG01000017">
    <property type="protein sequence ID" value="RCS21683.1"/>
    <property type="molecule type" value="Genomic_DNA"/>
</dbReference>
<keyword evidence="1" id="KW-0805">Transcription regulation</keyword>
<comment type="caution">
    <text evidence="6">The sequence shown here is derived from an EMBL/GenBank/DDBJ whole genome shotgun (WGS) entry which is preliminary data.</text>
</comment>
<dbReference type="GO" id="GO:0003677">
    <property type="term" value="F:DNA binding"/>
    <property type="evidence" value="ECO:0007669"/>
    <property type="project" value="UniProtKB-KW"/>
</dbReference>
<dbReference type="InterPro" id="IPR050707">
    <property type="entry name" value="HTH_MetabolicPath_Reg"/>
</dbReference>
<keyword evidence="2" id="KW-0238">DNA-binding</keyword>
<dbReference type="Pfam" id="PF01614">
    <property type="entry name" value="IclR_C"/>
    <property type="match status" value="1"/>
</dbReference>
<protein>
    <recommendedName>
        <fullName evidence="8">IclR family transcriptional regulator</fullName>
    </recommendedName>
</protein>
<evidence type="ECO:0000256" key="2">
    <source>
        <dbReference type="ARBA" id="ARBA00023125"/>
    </source>
</evidence>
<gene>
    <name evidence="6" type="ORF">DUT91_22495</name>
</gene>
<sequence>MGPYGMPGIDRYTRILDLFTEEQGIWTITQMSGVLGTSASTLYRLVREMVAAGFLESTVDAQFRLGPAFVNYDRRMRLTDPLIRSGAKFLQPLVGHIDIPATAVLARLFGKTVMCVDDARNGALNIKVSFERGRPMPLTRGATSRAILTNVESRRLKRLLEAEGHLDDVARRVFTESLGQLRRDGYVVAHGEVDRGAVGLAVPLSNRGLGIEASLSIIVAEGDLTEQHRGRILALLATNAKLIETFMEEARSAMVAEPESTKLSKYGN</sequence>
<evidence type="ECO:0008006" key="8">
    <source>
        <dbReference type="Google" id="ProtNLM"/>
    </source>
</evidence>
<evidence type="ECO:0000259" key="4">
    <source>
        <dbReference type="PROSITE" id="PS51077"/>
    </source>
</evidence>
<dbReference type="InterPro" id="IPR036388">
    <property type="entry name" value="WH-like_DNA-bd_sf"/>
</dbReference>
<dbReference type="PROSITE" id="PS51077">
    <property type="entry name" value="HTH_ICLR"/>
    <property type="match status" value="1"/>
</dbReference>
<dbReference type="GO" id="GO:0003700">
    <property type="term" value="F:DNA-binding transcription factor activity"/>
    <property type="evidence" value="ECO:0007669"/>
    <property type="project" value="TreeGrafter"/>
</dbReference>
<dbReference type="Proteomes" id="UP000253420">
    <property type="component" value="Unassembled WGS sequence"/>
</dbReference>
<evidence type="ECO:0000256" key="1">
    <source>
        <dbReference type="ARBA" id="ARBA00023015"/>
    </source>
</evidence>
<dbReference type="Pfam" id="PF09339">
    <property type="entry name" value="HTH_IclR"/>
    <property type="match status" value="1"/>
</dbReference>
<reference evidence="6 7" key="1">
    <citation type="submission" date="2018-07" db="EMBL/GenBank/DDBJ databases">
        <title>The draft genome of Phyllobacterium salinisoli.</title>
        <authorList>
            <person name="Liu L."/>
            <person name="Li L."/>
            <person name="Zhang X."/>
            <person name="Liang L."/>
        </authorList>
    </citation>
    <scope>NUCLEOTIDE SEQUENCE [LARGE SCALE GENOMIC DNA]</scope>
    <source>
        <strain evidence="6 7">LLAN61</strain>
    </source>
</reference>